<evidence type="ECO:0000313" key="11">
    <source>
        <dbReference type="Proteomes" id="UP000366872"/>
    </source>
</evidence>
<organism evidence="10 11">
    <name type="scientific">Pontiella desulfatans</name>
    <dbReference type="NCBI Taxonomy" id="2750659"/>
    <lineage>
        <taxon>Bacteria</taxon>
        <taxon>Pseudomonadati</taxon>
        <taxon>Kiritimatiellota</taxon>
        <taxon>Kiritimatiellia</taxon>
        <taxon>Kiritimatiellales</taxon>
        <taxon>Pontiellaceae</taxon>
        <taxon>Pontiella</taxon>
    </lineage>
</organism>
<evidence type="ECO:0000256" key="5">
    <source>
        <dbReference type="ARBA" id="ARBA00022801"/>
    </source>
</evidence>
<dbReference type="GO" id="GO:0046872">
    <property type="term" value="F:metal ion binding"/>
    <property type="evidence" value="ECO:0007669"/>
    <property type="project" value="UniProtKB-KW"/>
</dbReference>
<dbReference type="SUPFAM" id="SSF53649">
    <property type="entry name" value="Alkaline phosphatase-like"/>
    <property type="match status" value="1"/>
</dbReference>
<dbReference type="InterPro" id="IPR017850">
    <property type="entry name" value="Alkaline_phosphatase_core_sf"/>
</dbReference>
<keyword evidence="4 8" id="KW-0732">Signal</keyword>
<protein>
    <submittedName>
        <fullName evidence="10">Choline-sulfatase</fullName>
    </submittedName>
</protein>
<evidence type="ECO:0000256" key="6">
    <source>
        <dbReference type="ARBA" id="ARBA00022837"/>
    </source>
</evidence>
<dbReference type="PANTHER" id="PTHR45953:SF1">
    <property type="entry name" value="IDURONATE 2-SULFATASE"/>
    <property type="match status" value="1"/>
</dbReference>
<dbReference type="Proteomes" id="UP000366872">
    <property type="component" value="Unassembled WGS sequence"/>
</dbReference>
<dbReference type="EMBL" id="CAAHFG010000001">
    <property type="protein sequence ID" value="VGO13637.1"/>
    <property type="molecule type" value="Genomic_DNA"/>
</dbReference>
<feature type="region of interest" description="Disordered" evidence="7">
    <location>
        <begin position="484"/>
        <end position="515"/>
    </location>
</feature>
<evidence type="ECO:0000256" key="8">
    <source>
        <dbReference type="SAM" id="SignalP"/>
    </source>
</evidence>
<dbReference type="Pfam" id="PF00884">
    <property type="entry name" value="Sulfatase"/>
    <property type="match status" value="1"/>
</dbReference>
<dbReference type="GO" id="GO:0005737">
    <property type="term" value="C:cytoplasm"/>
    <property type="evidence" value="ECO:0007669"/>
    <property type="project" value="TreeGrafter"/>
</dbReference>
<dbReference type="AlphaFoldDB" id="A0A6C2U169"/>
<dbReference type="Gene3D" id="3.40.720.10">
    <property type="entry name" value="Alkaline Phosphatase, subunit A"/>
    <property type="match status" value="1"/>
</dbReference>
<feature type="domain" description="Sulfatase N-terminal" evidence="9">
    <location>
        <begin position="28"/>
        <end position="396"/>
    </location>
</feature>
<dbReference type="CDD" id="cd16030">
    <property type="entry name" value="iduronate-2-sulfatase"/>
    <property type="match status" value="1"/>
</dbReference>
<feature type="chain" id="PRO_5029015526" evidence="8">
    <location>
        <begin position="23"/>
        <end position="585"/>
    </location>
</feature>
<dbReference type="PANTHER" id="PTHR45953">
    <property type="entry name" value="IDURONATE 2-SULFATASE"/>
    <property type="match status" value="1"/>
</dbReference>
<reference evidence="10 11" key="1">
    <citation type="submission" date="2019-04" db="EMBL/GenBank/DDBJ databases">
        <authorList>
            <person name="Van Vliet M D."/>
        </authorList>
    </citation>
    <scope>NUCLEOTIDE SEQUENCE [LARGE SCALE GENOMIC DNA]</scope>
    <source>
        <strain evidence="10 11">F1</strain>
    </source>
</reference>
<evidence type="ECO:0000256" key="3">
    <source>
        <dbReference type="ARBA" id="ARBA00022723"/>
    </source>
</evidence>
<evidence type="ECO:0000313" key="10">
    <source>
        <dbReference type="EMBL" id="VGO13637.1"/>
    </source>
</evidence>
<feature type="signal peptide" evidence="8">
    <location>
        <begin position="1"/>
        <end position="22"/>
    </location>
</feature>
<evidence type="ECO:0000256" key="1">
    <source>
        <dbReference type="ARBA" id="ARBA00001913"/>
    </source>
</evidence>
<evidence type="ECO:0000256" key="7">
    <source>
        <dbReference type="SAM" id="MobiDB-lite"/>
    </source>
</evidence>
<comment type="similarity">
    <text evidence="2">Belongs to the sulfatase family.</text>
</comment>
<gene>
    <name evidence="10" type="primary">betC_49</name>
    <name evidence="10" type="ORF">PDESU_02194</name>
</gene>
<name>A0A6C2U169_PONDE</name>
<evidence type="ECO:0000256" key="2">
    <source>
        <dbReference type="ARBA" id="ARBA00008779"/>
    </source>
</evidence>
<sequence>MRRSLFITLLLAGAAAVLSVHAAAKKADVVFIVVDDLNDWVGVLGGHPQSKTPNIDALAKRGVLFSNAHCNAPTCNPSRKSFLSGLYPKSNGKYFNGGNKLEKDRPPFFCDMPMSGPTSKSAPAEYPYMHQHFKKSGYRVVSGGKMAHGPIGHLVGEESLDAVANRKSAAFNNEGAGYASARRNVWGQYGATNQKDSQTSDYKIAHWAIDQWNTVTDKPLLMTIGIFRPHTPLTVPKAYFEKFPIESIQLPEMPGFDDTKDLPEYAKWIARYTNFDLTFDPRSVHEEILHRGGEEEWKYMVQSYLACINYADTQVGHLLEALKKNPRGRETMIILTGDHGWHLGEKGHWCKSALWCDSTHVPYIVVAPGVAEPGTVNNQPVSLVDTYPTLCDFAGIPKPDHLDGESLIPLLKDPTAKRDAAFISYGPENTALQTERYRYIRYEDGSDELYDHRTDPHEWTNQSNNPEFSELKEQLKASILEFQETTPESNADKPSANKKARPETKAKPAVKSAPTGKYEMRQWAVGKAKAAEGSFIRISVSSKGKDQVELKAPDGTRFAIRMQAMTAEDKAYLESIQADGMKALK</sequence>
<evidence type="ECO:0000256" key="4">
    <source>
        <dbReference type="ARBA" id="ARBA00022729"/>
    </source>
</evidence>
<dbReference type="GO" id="GO:0004423">
    <property type="term" value="F:iduronate-2-sulfatase activity"/>
    <property type="evidence" value="ECO:0007669"/>
    <property type="project" value="InterPro"/>
</dbReference>
<keyword evidence="3" id="KW-0479">Metal-binding</keyword>
<dbReference type="InterPro" id="IPR035874">
    <property type="entry name" value="IDS"/>
</dbReference>
<comment type="cofactor">
    <cofactor evidence="1">
        <name>Ca(2+)</name>
        <dbReference type="ChEBI" id="CHEBI:29108"/>
    </cofactor>
</comment>
<dbReference type="InterPro" id="IPR000917">
    <property type="entry name" value="Sulfatase_N"/>
</dbReference>
<evidence type="ECO:0000259" key="9">
    <source>
        <dbReference type="Pfam" id="PF00884"/>
    </source>
</evidence>
<keyword evidence="6" id="KW-0106">Calcium</keyword>
<accession>A0A6C2U169</accession>
<keyword evidence="5" id="KW-0378">Hydrolase</keyword>
<keyword evidence="11" id="KW-1185">Reference proteome</keyword>
<proteinExistence type="inferred from homology"/>